<dbReference type="AlphaFoldDB" id="A0A3A8R737"/>
<gene>
    <name evidence="1" type="ORF">D7X96_03200</name>
</gene>
<proteinExistence type="predicted"/>
<organism evidence="1 2">
    <name type="scientific">Corallococcus interemptor</name>
    <dbReference type="NCBI Taxonomy" id="2316720"/>
    <lineage>
        <taxon>Bacteria</taxon>
        <taxon>Pseudomonadati</taxon>
        <taxon>Myxococcota</taxon>
        <taxon>Myxococcia</taxon>
        <taxon>Myxococcales</taxon>
        <taxon>Cystobacterineae</taxon>
        <taxon>Myxococcaceae</taxon>
        <taxon>Corallococcus</taxon>
    </lineage>
</organism>
<name>A0A3A8R737_9BACT</name>
<keyword evidence="2" id="KW-1185">Reference proteome</keyword>
<evidence type="ECO:0000313" key="1">
    <source>
        <dbReference type="EMBL" id="RKH73072.1"/>
    </source>
</evidence>
<reference evidence="2" key="1">
    <citation type="submission" date="2018-09" db="EMBL/GenBank/DDBJ databases">
        <authorList>
            <person name="Livingstone P.G."/>
            <person name="Whitworth D.E."/>
        </authorList>
    </citation>
    <scope>NUCLEOTIDE SEQUENCE [LARGE SCALE GENOMIC DNA]</scope>
    <source>
        <strain evidence="2">AB047A</strain>
    </source>
</reference>
<accession>A0A3A8R737</accession>
<dbReference type="EMBL" id="RAWM01000005">
    <property type="protein sequence ID" value="RKH73072.1"/>
    <property type="molecule type" value="Genomic_DNA"/>
</dbReference>
<dbReference type="OrthoDB" id="5488620at2"/>
<dbReference type="RefSeq" id="WP_121768945.1">
    <property type="nucleotide sequence ID" value="NZ_RAWM01000005.1"/>
</dbReference>
<evidence type="ECO:0000313" key="2">
    <source>
        <dbReference type="Proteomes" id="UP000282656"/>
    </source>
</evidence>
<protein>
    <submittedName>
        <fullName evidence="1">Uncharacterized protein</fullName>
    </submittedName>
</protein>
<comment type="caution">
    <text evidence="1">The sequence shown here is derived from an EMBL/GenBank/DDBJ whole genome shotgun (WGS) entry which is preliminary data.</text>
</comment>
<sequence>MKIVERALNAVLSNTQSQPTAKSAQSAELDFLKGLQQLTATQATAATPTTAPVETARTSYVTAQAAPVARGPLLPDSRPSPSAITSRVDEAYQQIGRVPTTSERKEMVKLAEELAGKGKNGTEIKYAVIAKLREIQAGTAVKPGSAELRNVAAETFKTVFGRAPGDAELTRWAAEAQKLADDGMDAISIKYNLPSKMREVRDGLDKTDTATLRNMAKDIFKTVFGREPSSSELATWTEKAQKMVDDDKMSATGVKTTLPSMMRDVRDGLDKTDTATLRNLAKDVFKTTYGREPTSSELETWTQKARKMVDDDKMNATGVKTTLPSMMRDVRDGLDKTDTATLRNLAKDAFKNTYGREPTSGELETWTQKARKMVDDDKMNATGVKTHLPSMMREARDGLDKTDDGTLRRLLNEAFREVLGPNGRPPSDAEVNAWLKKAHDMVKDDKANATTIKYAFITGLRIALENQ</sequence>
<dbReference type="Proteomes" id="UP000282656">
    <property type="component" value="Unassembled WGS sequence"/>
</dbReference>